<gene>
    <name evidence="3" type="ORF">BECKH772A_GA0070896_103442</name>
    <name evidence="2" type="ORF">BECKH772B_GA0070898_103492</name>
    <name evidence="4" type="ORF">BECKH772C_GA0070978_103502</name>
</gene>
<evidence type="ECO:0000313" key="4">
    <source>
        <dbReference type="EMBL" id="VFK06441.1"/>
    </source>
</evidence>
<dbReference type="AlphaFoldDB" id="A0A450VNW9"/>
<dbReference type="EMBL" id="CAADFJ010000350">
    <property type="protein sequence ID" value="VFK06441.1"/>
    <property type="molecule type" value="Genomic_DNA"/>
</dbReference>
<name>A0A450VNW9_9GAMM</name>
<dbReference type="EMBL" id="CAADFI010000349">
    <property type="protein sequence ID" value="VFK03384.1"/>
    <property type="molecule type" value="Genomic_DNA"/>
</dbReference>
<proteinExistence type="predicted"/>
<evidence type="ECO:0000256" key="1">
    <source>
        <dbReference type="SAM" id="Phobius"/>
    </source>
</evidence>
<keyword evidence="1" id="KW-1133">Transmembrane helix</keyword>
<organism evidence="4">
    <name type="scientific">Candidatus Kentrum eta</name>
    <dbReference type="NCBI Taxonomy" id="2126337"/>
    <lineage>
        <taxon>Bacteria</taxon>
        <taxon>Pseudomonadati</taxon>
        <taxon>Pseudomonadota</taxon>
        <taxon>Gammaproteobacteria</taxon>
        <taxon>Candidatus Kentrum</taxon>
    </lineage>
</organism>
<dbReference type="EMBL" id="CAADFG010000344">
    <property type="protein sequence ID" value="VFK03667.1"/>
    <property type="molecule type" value="Genomic_DNA"/>
</dbReference>
<accession>A0A450VNW9</accession>
<evidence type="ECO:0000313" key="3">
    <source>
        <dbReference type="EMBL" id="VFK03667.1"/>
    </source>
</evidence>
<feature type="transmembrane region" description="Helical" evidence="1">
    <location>
        <begin position="16"/>
        <end position="35"/>
    </location>
</feature>
<sequence length="104" mass="11370">MFRSRDEKFSTMVTRLTRWFIFSIVIALLPVWFHLSQSWQGSSFVAGLVASCSHGELLLVTAAILGAAIGELIGSSNRALSAKLVVGGDPSLYSFWYPSGSLTW</sequence>
<reference evidence="4" key="1">
    <citation type="submission" date="2019-02" db="EMBL/GenBank/DDBJ databases">
        <authorList>
            <person name="Gruber-Vodicka R. H."/>
            <person name="Seah K. B. B."/>
        </authorList>
    </citation>
    <scope>NUCLEOTIDE SEQUENCE</scope>
    <source>
        <strain evidence="4">BECK_SA2B12</strain>
        <strain evidence="3">BECK_SA2B15</strain>
        <strain evidence="2">BECK_SA2B20</strain>
    </source>
</reference>
<keyword evidence="1" id="KW-0812">Transmembrane</keyword>
<feature type="transmembrane region" description="Helical" evidence="1">
    <location>
        <begin position="55"/>
        <end position="74"/>
    </location>
</feature>
<protein>
    <submittedName>
        <fullName evidence="4">Uncharacterized protein</fullName>
    </submittedName>
</protein>
<evidence type="ECO:0000313" key="2">
    <source>
        <dbReference type="EMBL" id="VFK03384.1"/>
    </source>
</evidence>
<keyword evidence="1" id="KW-0472">Membrane</keyword>